<dbReference type="InterPro" id="IPR050832">
    <property type="entry name" value="Bact_Acetyltransf"/>
</dbReference>
<gene>
    <name evidence="4" type="ORF">A2Y64_02095</name>
</gene>
<dbReference type="PROSITE" id="PS51186">
    <property type="entry name" value="GNAT"/>
    <property type="match status" value="1"/>
</dbReference>
<dbReference type="EMBL" id="MFAF01000019">
    <property type="protein sequence ID" value="OGD78941.1"/>
    <property type="molecule type" value="Genomic_DNA"/>
</dbReference>
<dbReference type="InterPro" id="IPR016181">
    <property type="entry name" value="Acyl_CoA_acyltransferase"/>
</dbReference>
<dbReference type="Gene3D" id="3.40.630.30">
    <property type="match status" value="1"/>
</dbReference>
<dbReference type="PANTHER" id="PTHR43877:SF2">
    <property type="entry name" value="AMINOALKYLPHOSPHONATE N-ACETYLTRANSFERASE-RELATED"/>
    <property type="match status" value="1"/>
</dbReference>
<evidence type="ECO:0000313" key="5">
    <source>
        <dbReference type="Proteomes" id="UP000177187"/>
    </source>
</evidence>
<evidence type="ECO:0000259" key="3">
    <source>
        <dbReference type="PROSITE" id="PS51186"/>
    </source>
</evidence>
<accession>A0A1F5FH61</accession>
<dbReference type="Proteomes" id="UP000177187">
    <property type="component" value="Unassembled WGS sequence"/>
</dbReference>
<feature type="domain" description="N-acetyltransferase" evidence="3">
    <location>
        <begin position="155"/>
        <end position="314"/>
    </location>
</feature>
<protein>
    <recommendedName>
        <fullName evidence="3">N-acetyltransferase domain-containing protein</fullName>
    </recommendedName>
</protein>
<dbReference type="STRING" id="1817816.A2Y64_02095"/>
<reference evidence="4 5" key="1">
    <citation type="journal article" date="2016" name="Nat. Commun.">
        <title>Thousands of microbial genomes shed light on interconnected biogeochemical processes in an aquifer system.</title>
        <authorList>
            <person name="Anantharaman K."/>
            <person name="Brown C.T."/>
            <person name="Hug L.A."/>
            <person name="Sharon I."/>
            <person name="Castelle C.J."/>
            <person name="Probst A.J."/>
            <person name="Thomas B.C."/>
            <person name="Singh A."/>
            <person name="Wilkins M.J."/>
            <person name="Karaoz U."/>
            <person name="Brodie E.L."/>
            <person name="Williams K.H."/>
            <person name="Hubbard S.S."/>
            <person name="Banfield J.F."/>
        </authorList>
    </citation>
    <scope>NUCLEOTIDE SEQUENCE [LARGE SCALE GENOMIC DNA]</scope>
</reference>
<comment type="caution">
    <text evidence="4">The sequence shown here is derived from an EMBL/GenBank/DDBJ whole genome shotgun (WGS) entry which is preliminary data.</text>
</comment>
<evidence type="ECO:0000256" key="1">
    <source>
        <dbReference type="ARBA" id="ARBA00022679"/>
    </source>
</evidence>
<organism evidence="4 5">
    <name type="scientific">Candidatus Coatesbacteria bacterium RBG_13_66_14</name>
    <dbReference type="NCBI Taxonomy" id="1817816"/>
    <lineage>
        <taxon>Bacteria</taxon>
        <taxon>Candidatus Coatesiibacteriota</taxon>
    </lineage>
</organism>
<dbReference type="InterPro" id="IPR000182">
    <property type="entry name" value="GNAT_dom"/>
</dbReference>
<evidence type="ECO:0000313" key="4">
    <source>
        <dbReference type="EMBL" id="OGD78941.1"/>
    </source>
</evidence>
<keyword evidence="1" id="KW-0808">Transferase</keyword>
<name>A0A1F5FH61_9BACT</name>
<dbReference type="PANTHER" id="PTHR43877">
    <property type="entry name" value="AMINOALKYLPHOSPHONATE N-ACETYLTRANSFERASE-RELATED-RELATED"/>
    <property type="match status" value="1"/>
</dbReference>
<dbReference type="GO" id="GO:0016747">
    <property type="term" value="F:acyltransferase activity, transferring groups other than amino-acyl groups"/>
    <property type="evidence" value="ECO:0007669"/>
    <property type="project" value="InterPro"/>
</dbReference>
<keyword evidence="2" id="KW-0012">Acyltransferase</keyword>
<dbReference type="Pfam" id="PF00583">
    <property type="entry name" value="Acetyltransf_1"/>
    <property type="match status" value="1"/>
</dbReference>
<evidence type="ECO:0000256" key="2">
    <source>
        <dbReference type="ARBA" id="ARBA00023315"/>
    </source>
</evidence>
<proteinExistence type="predicted"/>
<sequence>MLVYIPRELYSGPPPDGLFDSAERYFGARLGRSVEGLRRTLSDAWSGTGDQRWSLALDGMETVGFACGTREGDGLRVNMLYMTGRHNNADSGITLLNRLVHGENRALASGAILSPPAGELGPAMQRAGWSLVPRERRVLLFRDAGLSRPPAIEGHSVRRLRPDDLQVLALIQAAAFHGSPDALVHPALADPFESEAMLEDCLEGKFGRPFPPGNLVARRRDGVTVGFVVSTVEEKEETEQLGFVVSLAVSPIQQGRGLGRLLLARALASYAAAGFAGSSLQVGASNRGAASLYDSLGYRVTENEMAYRLDVQGI</sequence>
<dbReference type="AlphaFoldDB" id="A0A1F5FH61"/>
<dbReference type="SUPFAM" id="SSF55729">
    <property type="entry name" value="Acyl-CoA N-acyltransferases (Nat)"/>
    <property type="match status" value="1"/>
</dbReference>